<dbReference type="Proteomes" id="UP000030428">
    <property type="component" value="Unassembled WGS sequence"/>
</dbReference>
<gene>
    <name evidence="2" type="ORF">PN36_03235</name>
</gene>
<evidence type="ECO:0000313" key="3">
    <source>
        <dbReference type="Proteomes" id="UP000030428"/>
    </source>
</evidence>
<accession>A0A4E0QS51</accession>
<dbReference type="AlphaFoldDB" id="A0A4E0QS51"/>
<organism evidence="2 3">
    <name type="scientific">Candidatus Thiomargarita nelsonii</name>
    <dbReference type="NCBI Taxonomy" id="1003181"/>
    <lineage>
        <taxon>Bacteria</taxon>
        <taxon>Pseudomonadati</taxon>
        <taxon>Pseudomonadota</taxon>
        <taxon>Gammaproteobacteria</taxon>
        <taxon>Thiotrichales</taxon>
        <taxon>Thiotrichaceae</taxon>
        <taxon>Thiomargarita</taxon>
    </lineage>
</organism>
<comment type="caution">
    <text evidence="2">The sequence shown here is derived from an EMBL/GenBank/DDBJ whole genome shotgun (WGS) entry which is preliminary data.</text>
</comment>
<reference evidence="2 3" key="1">
    <citation type="journal article" date="2016" name="Front. Microbiol.">
        <title>Single-Cell (Meta-)Genomics of a Dimorphic Candidatus Thiomargarita nelsonii Reveals Genomic Plasticity.</title>
        <authorList>
            <person name="Flood B.E."/>
            <person name="Fliss P."/>
            <person name="Jones D.S."/>
            <person name="Dick G.J."/>
            <person name="Jain S."/>
            <person name="Kaster A.K."/>
            <person name="Winkel M."/>
            <person name="Mussmann M."/>
            <person name="Bailey J."/>
        </authorList>
    </citation>
    <scope>NUCLEOTIDE SEQUENCE [LARGE SCALE GENOMIC DNA]</scope>
    <source>
        <strain evidence="2">Hydrate Ridge</strain>
    </source>
</reference>
<sequence>MSSKNNPINNLNIMVQKACREKPKYMLPPARVDSKNRYTDNGDGTVTDKKTGLIWLKNANAFGRQDWYSAQKFASQMADGQYYLCDGSEPGVWRLPTKNEWQTMLDMRYKWPALSNAAGTAHWTEGEPFVGVQSSGYWSATTLAFAESYAWYVALFHGKIFNAPKTFTRYLWLVRDG</sequence>
<dbReference type="Pfam" id="PF07603">
    <property type="entry name" value="Lcl_C"/>
    <property type="match status" value="1"/>
</dbReference>
<keyword evidence="3" id="KW-1185">Reference proteome</keyword>
<feature type="domain" description="Lcl C-terminal" evidence="1">
    <location>
        <begin position="44"/>
        <end position="175"/>
    </location>
</feature>
<evidence type="ECO:0000313" key="2">
    <source>
        <dbReference type="EMBL" id="TGO03619.1"/>
    </source>
</evidence>
<dbReference type="EMBL" id="JSZA02000009">
    <property type="protein sequence ID" value="TGO03619.1"/>
    <property type="molecule type" value="Genomic_DNA"/>
</dbReference>
<dbReference type="InterPro" id="IPR011460">
    <property type="entry name" value="Lcl_C"/>
</dbReference>
<proteinExistence type="predicted"/>
<name>A0A4E0QS51_9GAMM</name>
<evidence type="ECO:0000259" key="1">
    <source>
        <dbReference type="Pfam" id="PF07603"/>
    </source>
</evidence>
<protein>
    <recommendedName>
        <fullName evidence="1">Lcl C-terminal domain-containing protein</fullName>
    </recommendedName>
</protein>